<dbReference type="SMART" id="SM00173">
    <property type="entry name" value="RAS"/>
    <property type="match status" value="1"/>
</dbReference>
<dbReference type="OMA" id="DENCVEH"/>
<dbReference type="EMBL" id="KI665384">
    <property type="protein sequence ID" value="ETN72177.1"/>
    <property type="molecule type" value="Genomic_DNA"/>
</dbReference>
<reference evidence="4" key="1">
    <citation type="journal article" date="2014" name="Nat. Genet.">
        <title>Genome of the human hookworm Necator americanus.</title>
        <authorList>
            <person name="Tang Y.T."/>
            <person name="Gao X."/>
            <person name="Rosa B.A."/>
            <person name="Abubucker S."/>
            <person name="Hallsworth-Pepin K."/>
            <person name="Martin J."/>
            <person name="Tyagi R."/>
            <person name="Heizer E."/>
            <person name="Zhang X."/>
            <person name="Bhonagiri-Palsikar V."/>
            <person name="Minx P."/>
            <person name="Warren W.C."/>
            <person name="Wang Q."/>
            <person name="Zhan B."/>
            <person name="Hotez P.J."/>
            <person name="Sternberg P.W."/>
            <person name="Dougall A."/>
            <person name="Gaze S.T."/>
            <person name="Mulvenna J."/>
            <person name="Sotillo J."/>
            <person name="Ranganathan S."/>
            <person name="Rabelo E.M."/>
            <person name="Wilson R.K."/>
            <person name="Felgner P.L."/>
            <person name="Bethony J."/>
            <person name="Hawdon J.M."/>
            <person name="Gasser R.B."/>
            <person name="Loukas A."/>
            <person name="Mitreva M."/>
        </authorList>
    </citation>
    <scope>NUCLEOTIDE SEQUENCE [LARGE SCALE GENOMIC DNA]</scope>
</reference>
<dbReference type="SMART" id="SM00174">
    <property type="entry name" value="RHO"/>
    <property type="match status" value="1"/>
</dbReference>
<keyword evidence="1" id="KW-0547">Nucleotide-binding</keyword>
<dbReference type="InterPro" id="IPR001806">
    <property type="entry name" value="Small_GTPase"/>
</dbReference>
<dbReference type="STRING" id="51031.W2STZ9"/>
<dbReference type="CDD" id="cd00154">
    <property type="entry name" value="Rab"/>
    <property type="match status" value="1"/>
</dbReference>
<keyword evidence="4" id="KW-1185">Reference proteome</keyword>
<gene>
    <name evidence="3" type="ORF">NECAME_13955</name>
</gene>
<protein>
    <submittedName>
        <fullName evidence="3">Ras family protein</fullName>
    </submittedName>
</protein>
<dbReference type="Pfam" id="PF00071">
    <property type="entry name" value="Ras"/>
    <property type="match status" value="1"/>
</dbReference>
<dbReference type="Gene3D" id="3.40.50.300">
    <property type="entry name" value="P-loop containing nucleotide triphosphate hydrolases"/>
    <property type="match status" value="1"/>
</dbReference>
<dbReference type="KEGG" id="nai:NECAME_13955"/>
<evidence type="ECO:0000256" key="2">
    <source>
        <dbReference type="ARBA" id="ARBA00023134"/>
    </source>
</evidence>
<dbReference type="PROSITE" id="PS51419">
    <property type="entry name" value="RAB"/>
    <property type="match status" value="1"/>
</dbReference>
<organism evidence="3 4">
    <name type="scientific">Necator americanus</name>
    <name type="common">Human hookworm</name>
    <dbReference type="NCBI Taxonomy" id="51031"/>
    <lineage>
        <taxon>Eukaryota</taxon>
        <taxon>Metazoa</taxon>
        <taxon>Ecdysozoa</taxon>
        <taxon>Nematoda</taxon>
        <taxon>Chromadorea</taxon>
        <taxon>Rhabditida</taxon>
        <taxon>Rhabditina</taxon>
        <taxon>Rhabditomorpha</taxon>
        <taxon>Strongyloidea</taxon>
        <taxon>Ancylostomatidae</taxon>
        <taxon>Bunostominae</taxon>
        <taxon>Necator</taxon>
    </lineage>
</organism>
<name>W2STZ9_NECAM</name>
<dbReference type="InterPro" id="IPR050227">
    <property type="entry name" value="Rab"/>
</dbReference>
<evidence type="ECO:0000256" key="1">
    <source>
        <dbReference type="ARBA" id="ARBA00022741"/>
    </source>
</evidence>
<sequence>MTASDAIDVKVVVVGDSSVGKSAILKRFFDKKFEESTAFTIGIDFRHISYYLDDGTKVRLCVWDTAGQERFRQLAPSYVRDAHVILVVFDLTAPNILEQIARWTLFVDGEREEGALIVYVGNKCDLKQRRHDPSIITRMMAEYEAPYVETSAKTGFNVDENGISAFLNGCAHAFPQSSKMPIGTNPTLIDIKWQYLATIGLLSVNRRRRCR</sequence>
<dbReference type="InterPro" id="IPR005225">
    <property type="entry name" value="Small_GTP-bd"/>
</dbReference>
<dbReference type="Proteomes" id="UP000053676">
    <property type="component" value="Unassembled WGS sequence"/>
</dbReference>
<dbReference type="PROSITE" id="PS51421">
    <property type="entry name" value="RAS"/>
    <property type="match status" value="1"/>
</dbReference>
<dbReference type="OrthoDB" id="63533at2759"/>
<dbReference type="PANTHER" id="PTHR47977">
    <property type="entry name" value="RAS-RELATED PROTEIN RAB"/>
    <property type="match status" value="1"/>
</dbReference>
<evidence type="ECO:0000313" key="3">
    <source>
        <dbReference type="EMBL" id="ETN72177.1"/>
    </source>
</evidence>
<accession>W2STZ9</accession>
<dbReference type="SUPFAM" id="SSF52540">
    <property type="entry name" value="P-loop containing nucleoside triphosphate hydrolases"/>
    <property type="match status" value="1"/>
</dbReference>
<dbReference type="SMART" id="SM00176">
    <property type="entry name" value="RAN"/>
    <property type="match status" value="1"/>
</dbReference>
<dbReference type="GO" id="GO:0005525">
    <property type="term" value="F:GTP binding"/>
    <property type="evidence" value="ECO:0007669"/>
    <property type="project" value="UniProtKB-KW"/>
</dbReference>
<dbReference type="GO" id="GO:0003924">
    <property type="term" value="F:GTPase activity"/>
    <property type="evidence" value="ECO:0007669"/>
    <property type="project" value="InterPro"/>
</dbReference>
<dbReference type="AlphaFoldDB" id="W2STZ9"/>
<dbReference type="PRINTS" id="PR00449">
    <property type="entry name" value="RASTRNSFRMNG"/>
</dbReference>
<keyword evidence="2" id="KW-0342">GTP-binding</keyword>
<dbReference type="InterPro" id="IPR027417">
    <property type="entry name" value="P-loop_NTPase"/>
</dbReference>
<dbReference type="FunFam" id="3.40.50.300:FF:001447">
    <property type="entry name" value="Ras-related protein Rab-1B"/>
    <property type="match status" value="1"/>
</dbReference>
<dbReference type="SMART" id="SM00175">
    <property type="entry name" value="RAB"/>
    <property type="match status" value="1"/>
</dbReference>
<dbReference type="NCBIfam" id="TIGR00231">
    <property type="entry name" value="small_GTP"/>
    <property type="match status" value="1"/>
</dbReference>
<evidence type="ECO:0000313" key="4">
    <source>
        <dbReference type="Proteomes" id="UP000053676"/>
    </source>
</evidence>
<proteinExistence type="predicted"/>